<comment type="similarity">
    <text evidence="1">Belongs to the CWC26 family.</text>
</comment>
<proteinExistence type="inferred from homology"/>
<feature type="compositionally biased region" description="Acidic residues" evidence="3">
    <location>
        <begin position="231"/>
        <end position="244"/>
    </location>
</feature>
<dbReference type="InterPro" id="IPR018609">
    <property type="entry name" value="Bud13"/>
</dbReference>
<evidence type="ECO:0000313" key="4">
    <source>
        <dbReference type="EMBL" id="KAL5103281.1"/>
    </source>
</evidence>
<protein>
    <recommendedName>
        <fullName evidence="2">BUD13 homolog</fullName>
    </recommendedName>
</protein>
<comment type="caution">
    <text evidence="4">The sequence shown here is derived from an EMBL/GenBank/DDBJ whole genome shotgun (WGS) entry which is preliminary data.</text>
</comment>
<accession>A0ABR4Q0V2</accession>
<feature type="region of interest" description="Disordered" evidence="3">
    <location>
        <begin position="195"/>
        <end position="216"/>
    </location>
</feature>
<reference evidence="4 5" key="1">
    <citation type="journal article" date="2022" name="Front. Cell. Infect. Microbiol.">
        <title>The Genomes of Two Strains of Taenia crassiceps the Animal Model for the Study of Human Cysticercosis.</title>
        <authorList>
            <person name="Bobes R.J."/>
            <person name="Estrada K."/>
            <person name="Rios-Valencia D.G."/>
            <person name="Calderon-Gallegos A."/>
            <person name="de la Torre P."/>
            <person name="Carrero J.C."/>
            <person name="Sanchez-Flores A."/>
            <person name="Laclette J.P."/>
        </authorList>
    </citation>
    <scope>NUCLEOTIDE SEQUENCE [LARGE SCALE GENOMIC DNA]</scope>
    <source>
        <strain evidence="4">WFUcys</strain>
    </source>
</reference>
<dbReference type="PANTHER" id="PTHR31809:SF0">
    <property type="entry name" value="BUD13 HOMOLOG"/>
    <property type="match status" value="1"/>
</dbReference>
<dbReference type="PANTHER" id="PTHR31809">
    <property type="entry name" value="BUD13 HOMOLOG"/>
    <property type="match status" value="1"/>
</dbReference>
<organism evidence="4 5">
    <name type="scientific">Taenia crassiceps</name>
    <dbReference type="NCBI Taxonomy" id="6207"/>
    <lineage>
        <taxon>Eukaryota</taxon>
        <taxon>Metazoa</taxon>
        <taxon>Spiralia</taxon>
        <taxon>Lophotrochozoa</taxon>
        <taxon>Platyhelminthes</taxon>
        <taxon>Cestoda</taxon>
        <taxon>Eucestoda</taxon>
        <taxon>Cyclophyllidea</taxon>
        <taxon>Taeniidae</taxon>
        <taxon>Taenia</taxon>
    </lineage>
</organism>
<dbReference type="Proteomes" id="UP001651158">
    <property type="component" value="Unassembled WGS sequence"/>
</dbReference>
<evidence type="ECO:0000256" key="1">
    <source>
        <dbReference type="ARBA" id="ARBA00011069"/>
    </source>
</evidence>
<sequence length="303" mass="35095">MVSTETNIYPNPSVERVYLEVVWFPCALELSVLAFRKMPKASLSKEEYLKRYLCQPKGKRQNADGAVHYITGEMPDSLDAFDEKTKLELNMFKPSAEEEVVGVTQVRKRSKGILSDEALSDQALKARKNAELEAKYALWNRGVDSVKERELELEEARYEALKPLARYADDPDLNLQQKEVIHSEDPMGAYFEEKRKRKKEKEKKEKKKRRRKHGADGKCFLSLTSAILDGEEGALETEVEEEEDARPRYKGPPEPPPNRYGIWPGYRWDGVDRSNGFEKKLVDDITRRKVERELAYKWGTEDM</sequence>
<evidence type="ECO:0000313" key="5">
    <source>
        <dbReference type="Proteomes" id="UP001651158"/>
    </source>
</evidence>
<evidence type="ECO:0000256" key="2">
    <source>
        <dbReference type="ARBA" id="ARBA00014454"/>
    </source>
</evidence>
<feature type="compositionally biased region" description="Basic residues" evidence="3">
    <location>
        <begin position="195"/>
        <end position="213"/>
    </location>
</feature>
<feature type="region of interest" description="Disordered" evidence="3">
    <location>
        <begin position="231"/>
        <end position="261"/>
    </location>
</feature>
<dbReference type="EMBL" id="JAKROA010000019">
    <property type="protein sequence ID" value="KAL5103281.1"/>
    <property type="molecule type" value="Genomic_DNA"/>
</dbReference>
<dbReference type="Pfam" id="PF09736">
    <property type="entry name" value="Bud13"/>
    <property type="match status" value="2"/>
</dbReference>
<evidence type="ECO:0000256" key="3">
    <source>
        <dbReference type="SAM" id="MobiDB-lite"/>
    </source>
</evidence>
<name>A0ABR4Q0V2_9CEST</name>
<keyword evidence="5" id="KW-1185">Reference proteome</keyword>
<dbReference type="InterPro" id="IPR051112">
    <property type="entry name" value="CWC26_splicing_factor"/>
</dbReference>
<gene>
    <name evidence="4" type="ORF">TcWFU_008046</name>
</gene>